<evidence type="ECO:0000256" key="16">
    <source>
        <dbReference type="PIRSR" id="PIRSR006337-2"/>
    </source>
</evidence>
<dbReference type="SMART" id="SM00642">
    <property type="entry name" value="Aamy"/>
    <property type="match status" value="1"/>
</dbReference>
<organism evidence="19 20">
    <name type="scientific">Naumannella halotolerans</name>
    <dbReference type="NCBI Taxonomy" id="993414"/>
    <lineage>
        <taxon>Bacteria</taxon>
        <taxon>Bacillati</taxon>
        <taxon>Actinomycetota</taxon>
        <taxon>Actinomycetes</taxon>
        <taxon>Propionibacteriales</taxon>
        <taxon>Propionibacteriaceae</taxon>
        <taxon>Naumannella</taxon>
    </lineage>
</organism>
<feature type="domain" description="Glycosyl hydrolase family 13 catalytic" evidence="18">
    <location>
        <begin position="102"/>
        <end position="448"/>
    </location>
</feature>
<keyword evidence="6" id="KW-0963">Cytoplasm</keyword>
<comment type="pathway">
    <text evidence="2 14">Glycan biosynthesis; trehalose biosynthesis.</text>
</comment>
<keyword evidence="8" id="KW-0119">Carbohydrate metabolism</keyword>
<dbReference type="GO" id="GO:0005992">
    <property type="term" value="P:trehalose biosynthetic process"/>
    <property type="evidence" value="ECO:0007669"/>
    <property type="project" value="UniProtKB-UniRule"/>
</dbReference>
<dbReference type="EMBL" id="SOAW01000001">
    <property type="protein sequence ID" value="TDT34402.1"/>
    <property type="molecule type" value="Genomic_DNA"/>
</dbReference>
<dbReference type="UniPathway" id="UPA00299"/>
<evidence type="ECO:0000256" key="3">
    <source>
        <dbReference type="ARBA" id="ARBA00008061"/>
    </source>
</evidence>
<evidence type="ECO:0000256" key="7">
    <source>
        <dbReference type="ARBA" id="ARBA00022801"/>
    </source>
</evidence>
<evidence type="ECO:0000256" key="10">
    <source>
        <dbReference type="ARBA" id="ARBA00032057"/>
    </source>
</evidence>
<dbReference type="EC" id="3.2.1.141" evidence="4 13"/>
<dbReference type="Proteomes" id="UP000295371">
    <property type="component" value="Unassembled WGS sequence"/>
</dbReference>
<dbReference type="PIRSF" id="PIRSF006337">
    <property type="entry name" value="Trehalose_TreZ"/>
    <property type="match status" value="1"/>
</dbReference>
<feature type="active site" description="Nucleophile" evidence="15">
    <location>
        <position position="248"/>
    </location>
</feature>
<dbReference type="InterPro" id="IPR017853">
    <property type="entry name" value="GH"/>
</dbReference>
<evidence type="ECO:0000256" key="2">
    <source>
        <dbReference type="ARBA" id="ARBA00005199"/>
    </source>
</evidence>
<dbReference type="GO" id="GO:0005737">
    <property type="term" value="C:cytoplasm"/>
    <property type="evidence" value="ECO:0007669"/>
    <property type="project" value="UniProtKB-SubCell"/>
</dbReference>
<dbReference type="CDD" id="cd11325">
    <property type="entry name" value="AmyAc_GTHase"/>
    <property type="match status" value="1"/>
</dbReference>
<dbReference type="SUPFAM" id="SSF51445">
    <property type="entry name" value="(Trans)glycosidases"/>
    <property type="match status" value="1"/>
</dbReference>
<evidence type="ECO:0000256" key="6">
    <source>
        <dbReference type="ARBA" id="ARBA00022490"/>
    </source>
</evidence>
<dbReference type="Gene3D" id="1.10.10.760">
    <property type="entry name" value="E-set domains of sugar-utilizing enzymes"/>
    <property type="match status" value="1"/>
</dbReference>
<evidence type="ECO:0000256" key="4">
    <source>
        <dbReference type="ARBA" id="ARBA00012268"/>
    </source>
</evidence>
<protein>
    <recommendedName>
        <fullName evidence="5 13">Malto-oligosyltrehalose trehalohydrolase</fullName>
        <shortName evidence="14">MTHase</shortName>
        <ecNumber evidence="4 13">3.2.1.141</ecNumber>
    </recommendedName>
    <alternativeName>
        <fullName evidence="11 14">4-alpha-D-((1-&gt;4)-alpha-D-glucano)trehalose trehalohydrolase</fullName>
    </alternativeName>
    <alternativeName>
        <fullName evidence="10 14">Maltooligosyl trehalose trehalohydrolase</fullName>
    </alternativeName>
</protein>
<evidence type="ECO:0000259" key="18">
    <source>
        <dbReference type="SMART" id="SM00642"/>
    </source>
</evidence>
<feature type="binding site" evidence="16">
    <location>
        <begin position="310"/>
        <end position="314"/>
    </location>
    <ligand>
        <name>substrate</name>
    </ligand>
</feature>
<evidence type="ECO:0000256" key="14">
    <source>
        <dbReference type="PIRNR" id="PIRNR006337"/>
    </source>
</evidence>
<evidence type="ECO:0000256" key="1">
    <source>
        <dbReference type="ARBA" id="ARBA00004496"/>
    </source>
</evidence>
<dbReference type="InterPro" id="IPR044901">
    <property type="entry name" value="Trehalose_TreZ_E-set_sf"/>
</dbReference>
<evidence type="ECO:0000256" key="5">
    <source>
        <dbReference type="ARBA" id="ARBA00015938"/>
    </source>
</evidence>
<dbReference type="InterPro" id="IPR012768">
    <property type="entry name" value="Trehalose_TreZ"/>
</dbReference>
<dbReference type="Pfam" id="PF00128">
    <property type="entry name" value="Alpha-amylase"/>
    <property type="match status" value="1"/>
</dbReference>
<name>A0A4R7JA20_9ACTN</name>
<evidence type="ECO:0000256" key="9">
    <source>
        <dbReference type="ARBA" id="ARBA00023295"/>
    </source>
</evidence>
<comment type="similarity">
    <text evidence="3 14">Belongs to the glycosyl hydrolase 13 family.</text>
</comment>
<dbReference type="InterPro" id="IPR014756">
    <property type="entry name" value="Ig_E-set"/>
</dbReference>
<feature type="active site" description="Proton donor" evidence="15">
    <location>
        <position position="285"/>
    </location>
</feature>
<evidence type="ECO:0000256" key="11">
    <source>
        <dbReference type="ARBA" id="ARBA00033284"/>
    </source>
</evidence>
<dbReference type="GO" id="GO:0033942">
    <property type="term" value="F:4-alpha-D-(1-&gt;4)-alpha-D-glucanotrehalose trehalohydrolase activity"/>
    <property type="evidence" value="ECO:0007669"/>
    <property type="project" value="UniProtKB-EC"/>
</dbReference>
<feature type="site" description="Transition state stabilizer" evidence="17">
    <location>
        <position position="381"/>
    </location>
</feature>
<dbReference type="InterPro" id="IPR013783">
    <property type="entry name" value="Ig-like_fold"/>
</dbReference>
<evidence type="ECO:0000256" key="15">
    <source>
        <dbReference type="PIRSR" id="PIRSR006337-1"/>
    </source>
</evidence>
<evidence type="ECO:0000313" key="19">
    <source>
        <dbReference type="EMBL" id="TDT34402.1"/>
    </source>
</evidence>
<dbReference type="CDD" id="cd02853">
    <property type="entry name" value="E_set_MTHase_like_N"/>
    <property type="match status" value="1"/>
</dbReference>
<comment type="catalytic activity">
    <reaction evidence="12 14">
        <text>hydrolysis of (1-&gt;4)-alpha-D-glucosidic linkage in 4-alpha-D-[(1-&gt;4)-alpha-D-glucanosyl]n trehalose to yield trehalose and (1-&gt;4)-alpha-D-glucan.</text>
        <dbReference type="EC" id="3.2.1.141"/>
    </reaction>
</comment>
<gene>
    <name evidence="19" type="ORF">CLV29_2065</name>
</gene>
<sequence>MISYDVWAPAADRVRLLADGQLYAMERTDDGWWHPLDLPTELYRPDIDYGYLLGDDDHPLPDPRSRRQPHGVHALSRTVDLTALRTESDWTGRQLAGSVIYELHIGTFTEAGTLDAAIGKLDHLVSLGIDFVEPMPVNAFNGDHGWGYDGVAWYAVHEAYGGPEAYRRFVDACHARGLGVIQDVVYNHLGPSGNYLPRFGPYLIEEAQTPWGSQLNLDGPESDEVRRYIIDNALGWFDDYGVDGLRLDAVHALVDHRAKHLLAELAERTDRLSAHLRRPLTLIAESDRNDPLTITSREAGGLGLAGQWSDDFHHALVTNLSGDTSGYFADFAGLGSLAKVIDQGFFHDGGYSGFRKRHHGQPINTALVPANRLVICAANHDQIGNRASGDRPRTRLDQRQLVIAAVITVLANQTPMIFAGEEWGASTPFAYFTSHPETELGEAVSRGRIGEFEAMGWDLSVIPDPQQRSTFENSKLDWAEPGAGEFAELLAVHTELLAIRRRYSAITDPAFTASEVDFDAEAGWLRIRRGNMVIAVNFGELTTLVPGGTEGGYDDAELIFAHGDVEVAESLALGPHSSAVLLLS</sequence>
<dbReference type="SUPFAM" id="SSF81296">
    <property type="entry name" value="E set domains"/>
    <property type="match status" value="1"/>
</dbReference>
<accession>A0A4R7JA20</accession>
<proteinExistence type="inferred from homology"/>
<keyword evidence="7 14" id="KW-0378">Hydrolase</keyword>
<reference evidence="19 20" key="1">
    <citation type="submission" date="2019-03" db="EMBL/GenBank/DDBJ databases">
        <title>Genomic Encyclopedia of Archaeal and Bacterial Type Strains, Phase II (KMG-II): from individual species to whole genera.</title>
        <authorList>
            <person name="Goeker M."/>
        </authorList>
    </citation>
    <scope>NUCLEOTIDE SEQUENCE [LARGE SCALE GENOMIC DNA]</scope>
    <source>
        <strain evidence="19 20">DSM 24323</strain>
    </source>
</reference>
<evidence type="ECO:0000256" key="17">
    <source>
        <dbReference type="PIRSR" id="PIRSR006337-3"/>
    </source>
</evidence>
<dbReference type="AlphaFoldDB" id="A0A4R7JA20"/>
<evidence type="ECO:0000256" key="12">
    <source>
        <dbReference type="ARBA" id="ARBA00034013"/>
    </source>
</evidence>
<keyword evidence="9 14" id="KW-0326">Glycosidase</keyword>
<dbReference type="OrthoDB" id="9800174at2"/>
<dbReference type="PANTHER" id="PTHR43651:SF11">
    <property type="entry name" value="MALTO-OLIGOSYLTREHALOSE TREHALOHYDROLASE"/>
    <property type="match status" value="1"/>
</dbReference>
<feature type="binding site" evidence="16">
    <location>
        <begin position="246"/>
        <end position="251"/>
    </location>
    <ligand>
        <name>substrate</name>
    </ligand>
</feature>
<comment type="caution">
    <text evidence="19">The sequence shown here is derived from an EMBL/GenBank/DDBJ whole genome shotgun (WGS) entry which is preliminary data.</text>
</comment>
<dbReference type="Gene3D" id="2.60.40.10">
    <property type="entry name" value="Immunoglobulins"/>
    <property type="match status" value="1"/>
</dbReference>
<feature type="binding site" evidence="16">
    <location>
        <begin position="380"/>
        <end position="385"/>
    </location>
    <ligand>
        <name>substrate</name>
    </ligand>
</feature>
<dbReference type="InterPro" id="IPR006047">
    <property type="entry name" value="GH13_cat_dom"/>
</dbReference>
<dbReference type="RefSeq" id="WP_133754776.1">
    <property type="nucleotide sequence ID" value="NZ_SOAW01000001.1"/>
</dbReference>
<dbReference type="PANTHER" id="PTHR43651">
    <property type="entry name" value="1,4-ALPHA-GLUCAN-BRANCHING ENZYME"/>
    <property type="match status" value="1"/>
</dbReference>
<evidence type="ECO:0000313" key="20">
    <source>
        <dbReference type="Proteomes" id="UP000295371"/>
    </source>
</evidence>
<evidence type="ECO:0000256" key="13">
    <source>
        <dbReference type="NCBIfam" id="TIGR02402"/>
    </source>
</evidence>
<comment type="subcellular location">
    <subcellularLocation>
        <location evidence="1 15">Cytoplasm</location>
    </subcellularLocation>
</comment>
<keyword evidence="20" id="KW-1185">Reference proteome</keyword>
<dbReference type="NCBIfam" id="TIGR02402">
    <property type="entry name" value="trehalose_TreZ"/>
    <property type="match status" value="1"/>
</dbReference>
<evidence type="ECO:0000256" key="8">
    <source>
        <dbReference type="ARBA" id="ARBA00023277"/>
    </source>
</evidence>
<dbReference type="Gene3D" id="3.20.20.80">
    <property type="entry name" value="Glycosidases"/>
    <property type="match status" value="1"/>
</dbReference>